<dbReference type="AlphaFoldDB" id="A0A1R2CTU2"/>
<evidence type="ECO:0000313" key="1">
    <source>
        <dbReference type="EMBL" id="OMJ92434.1"/>
    </source>
</evidence>
<dbReference type="Proteomes" id="UP000187209">
    <property type="component" value="Unassembled WGS sequence"/>
</dbReference>
<protein>
    <submittedName>
        <fullName evidence="1">Uncharacterized protein</fullName>
    </submittedName>
</protein>
<accession>A0A1R2CTU2</accession>
<organism evidence="1 2">
    <name type="scientific">Stentor coeruleus</name>
    <dbReference type="NCBI Taxonomy" id="5963"/>
    <lineage>
        <taxon>Eukaryota</taxon>
        <taxon>Sar</taxon>
        <taxon>Alveolata</taxon>
        <taxon>Ciliophora</taxon>
        <taxon>Postciliodesmatophora</taxon>
        <taxon>Heterotrichea</taxon>
        <taxon>Heterotrichida</taxon>
        <taxon>Stentoridae</taxon>
        <taxon>Stentor</taxon>
    </lineage>
</organism>
<comment type="caution">
    <text evidence="1">The sequence shown here is derived from an EMBL/GenBank/DDBJ whole genome shotgun (WGS) entry which is preliminary data.</text>
</comment>
<proteinExistence type="predicted"/>
<keyword evidence="2" id="KW-1185">Reference proteome</keyword>
<gene>
    <name evidence="1" type="ORF">SteCoe_4771</name>
</gene>
<dbReference type="EMBL" id="MPUH01000061">
    <property type="protein sequence ID" value="OMJ92434.1"/>
    <property type="molecule type" value="Genomic_DNA"/>
</dbReference>
<reference evidence="1 2" key="1">
    <citation type="submission" date="2016-11" db="EMBL/GenBank/DDBJ databases">
        <title>The macronuclear genome of Stentor coeruleus: a giant cell with tiny introns.</title>
        <authorList>
            <person name="Slabodnick M."/>
            <person name="Ruby J.G."/>
            <person name="Reiff S.B."/>
            <person name="Swart E.C."/>
            <person name="Gosai S."/>
            <person name="Prabakaran S."/>
            <person name="Witkowska E."/>
            <person name="Larue G.E."/>
            <person name="Fisher S."/>
            <person name="Freeman R.M."/>
            <person name="Gunawardena J."/>
            <person name="Chu W."/>
            <person name="Stover N.A."/>
            <person name="Gregory B.D."/>
            <person name="Nowacki M."/>
            <person name="Derisi J."/>
            <person name="Roy S.W."/>
            <person name="Marshall W.F."/>
            <person name="Sood P."/>
        </authorList>
    </citation>
    <scope>NUCLEOTIDE SEQUENCE [LARGE SCALE GENOMIC DNA]</scope>
    <source>
        <strain evidence="1">WM001</strain>
    </source>
</reference>
<evidence type="ECO:0000313" key="2">
    <source>
        <dbReference type="Proteomes" id="UP000187209"/>
    </source>
</evidence>
<name>A0A1R2CTU2_9CILI</name>
<sequence length="165" mass="19600">MESLESIKLGKWNRSFFVVNSKKLFVYNDLLLKSHLKKLKKVRKIIEPKPKVISYLLSTSNSSPQNLSNFGTSSFKSPTRNDYYLFKSKPNHTNCTFYEKSYKIIDKNVPNVKFVKPKRRIIKEDPNKYWSYYKNEPEKNYSSLISNNAIKFHRQISRGEIFWSL</sequence>